<dbReference type="EMBL" id="JBHLSV010000030">
    <property type="protein sequence ID" value="MFC0675808.1"/>
    <property type="molecule type" value="Genomic_DNA"/>
</dbReference>
<dbReference type="Pfam" id="PF11222">
    <property type="entry name" value="DUF3017"/>
    <property type="match status" value="1"/>
</dbReference>
<dbReference type="RefSeq" id="WP_376982844.1">
    <property type="nucleotide sequence ID" value="NZ_JBHLSV010000030.1"/>
</dbReference>
<keyword evidence="1" id="KW-1133">Transmembrane helix</keyword>
<gene>
    <name evidence="2" type="ORF">ACFFF6_17805</name>
</gene>
<sequence length="96" mass="9454">MTTPRSPYTLRAALRRQTVLVLALLALAVVVAVGASGRAPLAGLLLALLLGVLALLRAVAPTAVVGALAVRGRVTDVAVLGLLAAGVAVVSGAPNL</sequence>
<keyword evidence="1" id="KW-0812">Transmembrane</keyword>
<protein>
    <submittedName>
        <fullName evidence="2">DUF3017 domain-containing protein</fullName>
    </submittedName>
</protein>
<comment type="caution">
    <text evidence="2">The sequence shown here is derived from an EMBL/GenBank/DDBJ whole genome shotgun (WGS) entry which is preliminary data.</text>
</comment>
<accession>A0ABV6RIS6</accession>
<proteinExistence type="predicted"/>
<dbReference type="Proteomes" id="UP001589793">
    <property type="component" value="Unassembled WGS sequence"/>
</dbReference>
<keyword evidence="1" id="KW-0472">Membrane</keyword>
<reference evidence="2 3" key="1">
    <citation type="submission" date="2024-09" db="EMBL/GenBank/DDBJ databases">
        <authorList>
            <person name="Sun Q."/>
            <person name="Mori K."/>
        </authorList>
    </citation>
    <scope>NUCLEOTIDE SEQUENCE [LARGE SCALE GENOMIC DNA]</scope>
    <source>
        <strain evidence="2 3">CICC 10874</strain>
    </source>
</reference>
<name>A0ABV6RIS6_9MICO</name>
<feature type="transmembrane region" description="Helical" evidence="1">
    <location>
        <begin position="44"/>
        <end position="70"/>
    </location>
</feature>
<organism evidence="2 3">
    <name type="scientific">Brachybacterium hainanense</name>
    <dbReference type="NCBI Taxonomy" id="1541174"/>
    <lineage>
        <taxon>Bacteria</taxon>
        <taxon>Bacillati</taxon>
        <taxon>Actinomycetota</taxon>
        <taxon>Actinomycetes</taxon>
        <taxon>Micrococcales</taxon>
        <taxon>Dermabacteraceae</taxon>
        <taxon>Brachybacterium</taxon>
    </lineage>
</organism>
<evidence type="ECO:0000313" key="3">
    <source>
        <dbReference type="Proteomes" id="UP001589793"/>
    </source>
</evidence>
<dbReference type="InterPro" id="IPR021385">
    <property type="entry name" value="DUF3017"/>
</dbReference>
<feature type="transmembrane region" description="Helical" evidence="1">
    <location>
        <begin position="77"/>
        <end position="94"/>
    </location>
</feature>
<evidence type="ECO:0000256" key="1">
    <source>
        <dbReference type="SAM" id="Phobius"/>
    </source>
</evidence>
<evidence type="ECO:0000313" key="2">
    <source>
        <dbReference type="EMBL" id="MFC0675808.1"/>
    </source>
</evidence>
<keyword evidence="3" id="KW-1185">Reference proteome</keyword>